<evidence type="ECO:0000256" key="1">
    <source>
        <dbReference type="ARBA" id="ARBA00022723"/>
    </source>
</evidence>
<gene>
    <name evidence="6" type="ORF">H5410_026561</name>
</gene>
<keyword evidence="3" id="KW-0862">Zinc</keyword>
<comment type="caution">
    <text evidence="6">The sequence shown here is derived from an EMBL/GenBank/DDBJ whole genome shotgun (WGS) entry which is preliminary data.</text>
</comment>
<dbReference type="GO" id="GO:0007032">
    <property type="term" value="P:endosome organization"/>
    <property type="evidence" value="ECO:0007669"/>
    <property type="project" value="TreeGrafter"/>
</dbReference>
<dbReference type="GO" id="GO:0005768">
    <property type="term" value="C:endosome"/>
    <property type="evidence" value="ECO:0007669"/>
    <property type="project" value="TreeGrafter"/>
</dbReference>
<evidence type="ECO:0000256" key="2">
    <source>
        <dbReference type="ARBA" id="ARBA00022771"/>
    </source>
</evidence>
<keyword evidence="4" id="KW-0472">Membrane</keyword>
<dbReference type="InterPro" id="IPR007810">
    <property type="entry name" value="Pep3/Vps18_beta-prop"/>
</dbReference>
<sequence>MDKASGRFQNYKRQKVVNRISEQVVEELYFDQTPDAVSRGIIGICSDASAGLFYAYDQNSIFQVSVNDEGRDMWKVYLDLKEYGLALASCRDALQRDQVYLVQAEAAFVAKEFLRAASFYAKDALRTFLLRKLDNLSKDEKCQITMISTWATELYLDKVHLFLNCTWLIKSLVAFLFLGFINCKFVLMPALKISLFPVPIMYRSNMDYPTYNMSLSPVL</sequence>
<dbReference type="EMBL" id="JACXVP010000005">
    <property type="protein sequence ID" value="KAG5605069.1"/>
    <property type="molecule type" value="Genomic_DNA"/>
</dbReference>
<keyword evidence="7" id="KW-1185">Reference proteome</keyword>
<evidence type="ECO:0000256" key="3">
    <source>
        <dbReference type="ARBA" id="ARBA00022833"/>
    </source>
</evidence>
<evidence type="ECO:0000313" key="6">
    <source>
        <dbReference type="EMBL" id="KAG5605069.1"/>
    </source>
</evidence>
<dbReference type="GO" id="GO:0007033">
    <property type="term" value="P:vacuole organization"/>
    <property type="evidence" value="ECO:0007669"/>
    <property type="project" value="TreeGrafter"/>
</dbReference>
<dbReference type="PANTHER" id="PTHR23323:SF26">
    <property type="entry name" value="VACUOLAR PROTEIN SORTING-ASSOCIATED PROTEIN 18 HOMOLOG"/>
    <property type="match status" value="1"/>
</dbReference>
<protein>
    <recommendedName>
        <fullName evidence="5">Pep3/Vps18 beta-propeller domain-containing protein</fullName>
    </recommendedName>
</protein>
<dbReference type="Proteomes" id="UP000824120">
    <property type="component" value="Chromosome 5"/>
</dbReference>
<dbReference type="OrthoDB" id="1706619at2759"/>
<organism evidence="6 7">
    <name type="scientific">Solanum commersonii</name>
    <name type="common">Commerson's wild potato</name>
    <name type="synonym">Commerson's nightshade</name>
    <dbReference type="NCBI Taxonomy" id="4109"/>
    <lineage>
        <taxon>Eukaryota</taxon>
        <taxon>Viridiplantae</taxon>
        <taxon>Streptophyta</taxon>
        <taxon>Embryophyta</taxon>
        <taxon>Tracheophyta</taxon>
        <taxon>Spermatophyta</taxon>
        <taxon>Magnoliopsida</taxon>
        <taxon>eudicotyledons</taxon>
        <taxon>Gunneridae</taxon>
        <taxon>Pentapetalae</taxon>
        <taxon>asterids</taxon>
        <taxon>lamiids</taxon>
        <taxon>Solanales</taxon>
        <taxon>Solanaceae</taxon>
        <taxon>Solanoideae</taxon>
        <taxon>Solaneae</taxon>
        <taxon>Solanum</taxon>
    </lineage>
</organism>
<dbReference type="AlphaFoldDB" id="A0A9J5YYW9"/>
<evidence type="ECO:0000313" key="7">
    <source>
        <dbReference type="Proteomes" id="UP000824120"/>
    </source>
</evidence>
<dbReference type="GO" id="GO:0030674">
    <property type="term" value="F:protein-macromolecule adaptor activity"/>
    <property type="evidence" value="ECO:0007669"/>
    <property type="project" value="TreeGrafter"/>
</dbReference>
<reference evidence="6 7" key="1">
    <citation type="submission" date="2020-09" db="EMBL/GenBank/DDBJ databases">
        <title>De no assembly of potato wild relative species, Solanum commersonii.</title>
        <authorList>
            <person name="Cho K."/>
        </authorList>
    </citation>
    <scope>NUCLEOTIDE SEQUENCE [LARGE SCALE GENOMIC DNA]</scope>
    <source>
        <strain evidence="6">LZ3.2</strain>
        <tissue evidence="6">Leaf</tissue>
    </source>
</reference>
<feature type="transmembrane region" description="Helical" evidence="4">
    <location>
        <begin position="167"/>
        <end position="187"/>
    </location>
</feature>
<dbReference type="GO" id="GO:0008270">
    <property type="term" value="F:zinc ion binding"/>
    <property type="evidence" value="ECO:0007669"/>
    <property type="project" value="UniProtKB-KW"/>
</dbReference>
<dbReference type="PANTHER" id="PTHR23323">
    <property type="entry name" value="VACUOLAR PROTEIN SORTING-ASSOCIATED PROTEIN"/>
    <property type="match status" value="1"/>
</dbReference>
<dbReference type="GO" id="GO:0048284">
    <property type="term" value="P:organelle fusion"/>
    <property type="evidence" value="ECO:0007669"/>
    <property type="project" value="TreeGrafter"/>
</dbReference>
<evidence type="ECO:0000259" key="5">
    <source>
        <dbReference type="Pfam" id="PF05131"/>
    </source>
</evidence>
<feature type="non-terminal residue" evidence="6">
    <location>
        <position position="219"/>
    </location>
</feature>
<keyword evidence="4" id="KW-0812">Transmembrane</keyword>
<keyword evidence="4" id="KW-1133">Transmembrane helix</keyword>
<dbReference type="GO" id="GO:0006904">
    <property type="term" value="P:vesicle docking involved in exocytosis"/>
    <property type="evidence" value="ECO:0007669"/>
    <property type="project" value="TreeGrafter"/>
</dbReference>
<proteinExistence type="predicted"/>
<feature type="domain" description="Pep3/Vps18 beta-propeller" evidence="5">
    <location>
        <begin position="15"/>
        <end position="66"/>
    </location>
</feature>
<dbReference type="GO" id="GO:0030897">
    <property type="term" value="C:HOPS complex"/>
    <property type="evidence" value="ECO:0007669"/>
    <property type="project" value="TreeGrafter"/>
</dbReference>
<name>A0A9J5YYW9_SOLCO</name>
<accession>A0A9J5YYW9</accession>
<dbReference type="Pfam" id="PF05131">
    <property type="entry name" value="Pep3_Vps18"/>
    <property type="match status" value="1"/>
</dbReference>
<keyword evidence="2" id="KW-0863">Zinc-finger</keyword>
<evidence type="ECO:0000256" key="4">
    <source>
        <dbReference type="SAM" id="Phobius"/>
    </source>
</evidence>
<keyword evidence="1" id="KW-0479">Metal-binding</keyword>